<protein>
    <submittedName>
        <fullName evidence="3">Protein aurora borealis</fullName>
    </submittedName>
</protein>
<evidence type="ECO:0000313" key="3">
    <source>
        <dbReference type="WBParaSite" id="Pan_g22918.t1"/>
    </source>
</evidence>
<dbReference type="WBParaSite" id="Pan_g22918.t1">
    <property type="protein sequence ID" value="Pan_g22918.t1"/>
    <property type="gene ID" value="Pan_g22918"/>
</dbReference>
<name>A0A7E4VP62_PANRE</name>
<feature type="compositionally biased region" description="Polar residues" evidence="1">
    <location>
        <begin position="200"/>
        <end position="217"/>
    </location>
</feature>
<feature type="region of interest" description="Disordered" evidence="1">
    <location>
        <begin position="196"/>
        <end position="220"/>
    </location>
</feature>
<sequence length="249" mass="27769">MFPYHWFEPTPTPDDLEDGNVVPSPSIDQDLKFSNKVSLLTKVWNKVLRRSSLPRGPPPNLDEEIETPPFQKCNLFLQISPSTPPVTLGVDAIYSASDSEVEGAVAGSETPPEARPTNTQPREIVIKSRHLQSLKPEDAKRIFHFDFDISELPTMKPAPPCQKPYEQNALHFQFRFSESTVSTTEETTPSFTSAIHEETMSTSADSTSMNTVSNMSPQRDHSILHPCKLSAISEEEDRLASVSNCRDVV</sequence>
<accession>A0A7E4VP62</accession>
<keyword evidence="2" id="KW-1185">Reference proteome</keyword>
<organism evidence="2 3">
    <name type="scientific">Panagrellus redivivus</name>
    <name type="common">Microworm</name>
    <dbReference type="NCBI Taxonomy" id="6233"/>
    <lineage>
        <taxon>Eukaryota</taxon>
        <taxon>Metazoa</taxon>
        <taxon>Ecdysozoa</taxon>
        <taxon>Nematoda</taxon>
        <taxon>Chromadorea</taxon>
        <taxon>Rhabditida</taxon>
        <taxon>Tylenchina</taxon>
        <taxon>Panagrolaimomorpha</taxon>
        <taxon>Panagrolaimoidea</taxon>
        <taxon>Panagrolaimidae</taxon>
        <taxon>Panagrellus</taxon>
    </lineage>
</organism>
<dbReference type="Proteomes" id="UP000492821">
    <property type="component" value="Unassembled WGS sequence"/>
</dbReference>
<evidence type="ECO:0000313" key="2">
    <source>
        <dbReference type="Proteomes" id="UP000492821"/>
    </source>
</evidence>
<reference evidence="3" key="2">
    <citation type="submission" date="2020-10" db="UniProtKB">
        <authorList>
            <consortium name="WormBaseParasite"/>
        </authorList>
    </citation>
    <scope>IDENTIFICATION</scope>
</reference>
<evidence type="ECO:0000256" key="1">
    <source>
        <dbReference type="SAM" id="MobiDB-lite"/>
    </source>
</evidence>
<dbReference type="AlphaFoldDB" id="A0A7E4VP62"/>
<reference evidence="2" key="1">
    <citation type="journal article" date="2013" name="Genetics">
        <title>The draft genome and transcriptome of Panagrellus redivivus are shaped by the harsh demands of a free-living lifestyle.</title>
        <authorList>
            <person name="Srinivasan J."/>
            <person name="Dillman A.R."/>
            <person name="Macchietto M.G."/>
            <person name="Heikkinen L."/>
            <person name="Lakso M."/>
            <person name="Fracchia K.M."/>
            <person name="Antoshechkin I."/>
            <person name="Mortazavi A."/>
            <person name="Wong G."/>
            <person name="Sternberg P.W."/>
        </authorList>
    </citation>
    <scope>NUCLEOTIDE SEQUENCE [LARGE SCALE GENOMIC DNA]</scope>
    <source>
        <strain evidence="2">MT8872</strain>
    </source>
</reference>
<proteinExistence type="predicted"/>